<feature type="non-terminal residue" evidence="1">
    <location>
        <position position="1"/>
    </location>
</feature>
<evidence type="ECO:0000313" key="1">
    <source>
        <dbReference type="EMBL" id="GAG70104.1"/>
    </source>
</evidence>
<reference evidence="1" key="1">
    <citation type="journal article" date="2014" name="Front. Microbiol.">
        <title>High frequency of phylogenetically diverse reductive dehalogenase-homologous genes in deep subseafloor sedimentary metagenomes.</title>
        <authorList>
            <person name="Kawai M."/>
            <person name="Futagami T."/>
            <person name="Toyoda A."/>
            <person name="Takaki Y."/>
            <person name="Nishi S."/>
            <person name="Hori S."/>
            <person name="Arai W."/>
            <person name="Tsubouchi T."/>
            <person name="Morono Y."/>
            <person name="Uchiyama I."/>
            <person name="Ito T."/>
            <person name="Fujiyama A."/>
            <person name="Inagaki F."/>
            <person name="Takami H."/>
        </authorList>
    </citation>
    <scope>NUCLEOTIDE SEQUENCE</scope>
    <source>
        <strain evidence="1">Expedition CK06-06</strain>
    </source>
</reference>
<dbReference type="EMBL" id="BART01004371">
    <property type="protein sequence ID" value="GAG70104.1"/>
    <property type="molecule type" value="Genomic_DNA"/>
</dbReference>
<accession>X0ZL11</accession>
<proteinExistence type="predicted"/>
<gene>
    <name evidence="1" type="ORF">S01H4_11032</name>
</gene>
<sequence length="49" mass="5610">PRRINLKRLIELGVIQDIKSAPRGFEEISDKYFHKIIKETGSNESIIVG</sequence>
<name>X0ZL11_9ZZZZ</name>
<comment type="caution">
    <text evidence="1">The sequence shown here is derived from an EMBL/GenBank/DDBJ whole genome shotgun (WGS) entry which is preliminary data.</text>
</comment>
<organism evidence="1">
    <name type="scientific">marine sediment metagenome</name>
    <dbReference type="NCBI Taxonomy" id="412755"/>
    <lineage>
        <taxon>unclassified sequences</taxon>
        <taxon>metagenomes</taxon>
        <taxon>ecological metagenomes</taxon>
    </lineage>
</organism>
<protein>
    <submittedName>
        <fullName evidence="1">Uncharacterized protein</fullName>
    </submittedName>
</protein>
<dbReference type="AlphaFoldDB" id="X0ZL11"/>